<dbReference type="Proteomes" id="UP000001626">
    <property type="component" value="Chromosome"/>
</dbReference>
<dbReference type="PANTHER" id="PTHR21110:SF0">
    <property type="entry name" value="PHOSPHOPENTOMUTASE"/>
    <property type="match status" value="1"/>
</dbReference>
<accession>D9TQF9</accession>
<dbReference type="CDD" id="cd16009">
    <property type="entry name" value="PPM"/>
    <property type="match status" value="1"/>
</dbReference>
<dbReference type="SUPFAM" id="SSF53649">
    <property type="entry name" value="Alkaline phosphatase-like"/>
    <property type="match status" value="1"/>
</dbReference>
<dbReference type="HOGENOM" id="CLU_053861_1_0_9"/>
<dbReference type="GO" id="GO:0009117">
    <property type="term" value="P:nucleotide metabolic process"/>
    <property type="evidence" value="ECO:0007669"/>
    <property type="project" value="InterPro"/>
</dbReference>
<feature type="domain" description="Metalloenzyme" evidence="5">
    <location>
        <begin position="1"/>
        <end position="388"/>
    </location>
</feature>
<evidence type="ECO:0000313" key="7">
    <source>
        <dbReference type="Proteomes" id="UP000001626"/>
    </source>
</evidence>
<dbReference type="AlphaFoldDB" id="D9TQF9"/>
<dbReference type="NCBIfam" id="NF009049">
    <property type="entry name" value="PRK12383.1"/>
    <property type="match status" value="1"/>
</dbReference>
<dbReference type="PIRSF" id="PIRSF001491">
    <property type="entry name" value="Ppentomutase"/>
    <property type="match status" value="1"/>
</dbReference>
<dbReference type="Gene3D" id="3.30.70.1250">
    <property type="entry name" value="Phosphopentomutase"/>
    <property type="match status" value="1"/>
</dbReference>
<gene>
    <name evidence="6" type="ordered locus">Tthe_1688</name>
</gene>
<dbReference type="KEGG" id="ttm:Tthe_1688"/>
<evidence type="ECO:0000313" key="6">
    <source>
        <dbReference type="EMBL" id="ADL69193.1"/>
    </source>
</evidence>
<keyword evidence="4 6" id="KW-0413">Isomerase</keyword>
<dbReference type="Gene3D" id="3.40.720.10">
    <property type="entry name" value="Alkaline Phosphatase, subunit A"/>
    <property type="match status" value="1"/>
</dbReference>
<evidence type="ECO:0000256" key="3">
    <source>
        <dbReference type="ARBA" id="ARBA00023211"/>
    </source>
</evidence>
<organism evidence="6 7">
    <name type="scientific">Thermoanaerobacterium thermosaccharolyticum (strain ATCC 7956 / DSM 571 / NCIMB 9385 / NCA 3814 / NCTC 13789 / WDCM 00135 / 2032)</name>
    <name type="common">Clostridium thermosaccharolyticum</name>
    <dbReference type="NCBI Taxonomy" id="580327"/>
    <lineage>
        <taxon>Bacteria</taxon>
        <taxon>Bacillati</taxon>
        <taxon>Bacillota</taxon>
        <taxon>Clostridia</taxon>
        <taxon>Thermoanaerobacterales</taxon>
        <taxon>Thermoanaerobacteraceae</taxon>
        <taxon>Thermoanaerobacterium</taxon>
    </lineage>
</organism>
<evidence type="ECO:0000256" key="1">
    <source>
        <dbReference type="ARBA" id="ARBA00010373"/>
    </source>
</evidence>
<dbReference type="InterPro" id="IPR017850">
    <property type="entry name" value="Alkaline_phosphatase_core_sf"/>
</dbReference>
<dbReference type="STRING" id="580327.Tthe_1688"/>
<dbReference type="eggNOG" id="COG1015">
    <property type="taxonomic scope" value="Bacteria"/>
</dbReference>
<dbReference type="GO" id="GO:0000287">
    <property type="term" value="F:magnesium ion binding"/>
    <property type="evidence" value="ECO:0007669"/>
    <property type="project" value="InterPro"/>
</dbReference>
<dbReference type="GO" id="GO:0008973">
    <property type="term" value="F:phosphopentomutase activity"/>
    <property type="evidence" value="ECO:0007669"/>
    <property type="project" value="UniProtKB-EC"/>
</dbReference>
<evidence type="ECO:0000259" key="5">
    <source>
        <dbReference type="Pfam" id="PF01676"/>
    </source>
</evidence>
<evidence type="ECO:0000256" key="4">
    <source>
        <dbReference type="ARBA" id="ARBA00023235"/>
    </source>
</evidence>
<dbReference type="PANTHER" id="PTHR21110">
    <property type="entry name" value="PHOSPHOPENTOMUTASE"/>
    <property type="match status" value="1"/>
</dbReference>
<dbReference type="InterPro" id="IPR010045">
    <property type="entry name" value="DeoB"/>
</dbReference>
<dbReference type="Pfam" id="PF01676">
    <property type="entry name" value="Metalloenzyme"/>
    <property type="match status" value="1"/>
</dbReference>
<keyword evidence="2" id="KW-0479">Metal-binding</keyword>
<dbReference type="GO" id="GO:0043094">
    <property type="term" value="P:metabolic compound salvage"/>
    <property type="evidence" value="ECO:0007669"/>
    <property type="project" value="InterPro"/>
</dbReference>
<sequence>MRAIILVIDSLGVGEMIDVPIVRTQDRGANTLKHVSEVNENYRLPNLEAMGIGYLVDSKTLCKVANPIASYGCSNLAHEGADTFQGHQEIVGTKPKKALIRPFKDYIDKVIYELKNAGYKVTVPDINHPFLLVNDLVTIADNIEADLGLNYNVTAPLDYISFEDELKIGKIVRNNVEVGRVIVLGGRGITVNDILNAVEVKGPNIVGINCPKSGVYNKGYMVRHLGYGIDPNTQITTILKKHGYEVSLIGKAADVINCEGADYNPCVDTNGVLNLLLNKLKNVSNGLIMANVQETDLAGHSQNVKNYAEKLKIVDNFIPNVIKNMKEDDILFITGDHGNDPTIGHSHHTREKAALLVYGKNIKTVNLGERETLSDIGATISNYFNTDKTQNGRSFLKLIKDDYCQ</sequence>
<dbReference type="EC" id="5.4.2.7" evidence="6"/>
<dbReference type="GO" id="GO:0005829">
    <property type="term" value="C:cytosol"/>
    <property type="evidence" value="ECO:0007669"/>
    <property type="project" value="TreeGrafter"/>
</dbReference>
<dbReference type="RefSeq" id="WP_013298159.1">
    <property type="nucleotide sequence ID" value="NC_014410.1"/>
</dbReference>
<dbReference type="EMBL" id="CP002171">
    <property type="protein sequence ID" value="ADL69193.1"/>
    <property type="molecule type" value="Genomic_DNA"/>
</dbReference>
<dbReference type="InterPro" id="IPR024052">
    <property type="entry name" value="Phosphopentomutase_DeoB_cap_sf"/>
</dbReference>
<evidence type="ECO:0000256" key="2">
    <source>
        <dbReference type="ARBA" id="ARBA00022723"/>
    </source>
</evidence>
<protein>
    <submittedName>
        <fullName evidence="6">Phosphopentomutase</fullName>
        <ecNumber evidence="6">5.4.2.7</ecNumber>
    </submittedName>
</protein>
<keyword evidence="3" id="KW-0464">Manganese</keyword>
<dbReference type="InterPro" id="IPR006124">
    <property type="entry name" value="Metalloenzyme"/>
</dbReference>
<dbReference type="OrthoDB" id="9769930at2"/>
<dbReference type="GeneID" id="93864517"/>
<reference evidence="6 7" key="1">
    <citation type="submission" date="2010-08" db="EMBL/GenBank/DDBJ databases">
        <title>Complete sequence of Thermoanaerobacterium thermosaccharolyticum DSM 571.</title>
        <authorList>
            <consortium name="US DOE Joint Genome Institute"/>
            <person name="Lucas S."/>
            <person name="Copeland A."/>
            <person name="Lapidus A."/>
            <person name="Cheng J.-F."/>
            <person name="Bruce D."/>
            <person name="Goodwin L."/>
            <person name="Pitluck S."/>
            <person name="Teshima H."/>
            <person name="Detter J.C."/>
            <person name="Han C."/>
            <person name="Tapia R."/>
            <person name="Land M."/>
            <person name="Hauser L."/>
            <person name="Chang Y.-J."/>
            <person name="Jeffries C."/>
            <person name="Kyrpides N."/>
            <person name="Ivanova N."/>
            <person name="Mikhailova N."/>
            <person name="Hemme C.L."/>
            <person name="Woyke T."/>
        </authorList>
    </citation>
    <scope>NUCLEOTIDE SEQUENCE [LARGE SCALE GENOMIC DNA]</scope>
    <source>
        <strain evidence="7">ATCC 7956 / DSM 571 / NCIMB 9385 / NCA 3814 / NCTC 13789 / WDCM 00135 / 2032</strain>
    </source>
</reference>
<keyword evidence="7" id="KW-1185">Reference proteome</keyword>
<proteinExistence type="inferred from homology"/>
<comment type="similarity">
    <text evidence="1">Belongs to the phosphopentomutase family.</text>
</comment>
<name>D9TQF9_THETC</name>